<accession>A0AAU7QU60</accession>
<evidence type="ECO:0000256" key="1">
    <source>
        <dbReference type="SAM" id="MobiDB-lite"/>
    </source>
</evidence>
<dbReference type="EMBL" id="CP157974">
    <property type="protein sequence ID" value="XBT79747.1"/>
    <property type="molecule type" value="Genomic_DNA"/>
</dbReference>
<organism evidence="2">
    <name type="scientific">Micromonospora sp. HUAS YX12</name>
    <dbReference type="NCBI Taxonomy" id="3156396"/>
    <lineage>
        <taxon>Bacteria</taxon>
        <taxon>Bacillati</taxon>
        <taxon>Actinomycetota</taxon>
        <taxon>Actinomycetes</taxon>
        <taxon>Micromonosporales</taxon>
        <taxon>Micromonosporaceae</taxon>
        <taxon>Micromonospora</taxon>
    </lineage>
</organism>
<evidence type="ECO:0000313" key="2">
    <source>
        <dbReference type="EMBL" id="XBT79747.1"/>
    </source>
</evidence>
<dbReference type="RefSeq" id="WP_349876230.1">
    <property type="nucleotide sequence ID" value="NZ_CP157974.1"/>
</dbReference>
<sequence length="44" mass="4391">MTTEESRPGPLGGLDLLEGKPMESKTVPVVPALLSGGRAAEAAG</sequence>
<dbReference type="AlphaFoldDB" id="A0AAU7QU60"/>
<gene>
    <name evidence="2" type="ORF">ABIH81_18980</name>
</gene>
<feature type="region of interest" description="Disordered" evidence="1">
    <location>
        <begin position="1"/>
        <end position="22"/>
    </location>
</feature>
<proteinExistence type="predicted"/>
<name>A0AAU7QU60_9ACTN</name>
<reference evidence="2" key="1">
    <citation type="submission" date="2024-06" db="EMBL/GenBank/DDBJ databases">
        <title>Micromonospora sp. strain HUAS YX12 genome sequences.</title>
        <authorList>
            <person name="Mo P."/>
        </authorList>
    </citation>
    <scope>NUCLEOTIDE SEQUENCE</scope>
    <source>
        <strain evidence="2">HUAS YX12</strain>
    </source>
</reference>
<protein>
    <submittedName>
        <fullName evidence="2">Uncharacterized protein</fullName>
    </submittedName>
</protein>